<organism evidence="2 3">
    <name type="scientific">Glossina palpalis gambiensis</name>
    <dbReference type="NCBI Taxonomy" id="67801"/>
    <lineage>
        <taxon>Eukaryota</taxon>
        <taxon>Metazoa</taxon>
        <taxon>Ecdysozoa</taxon>
        <taxon>Arthropoda</taxon>
        <taxon>Hexapoda</taxon>
        <taxon>Insecta</taxon>
        <taxon>Pterygota</taxon>
        <taxon>Neoptera</taxon>
        <taxon>Endopterygota</taxon>
        <taxon>Diptera</taxon>
        <taxon>Brachycera</taxon>
        <taxon>Muscomorpha</taxon>
        <taxon>Hippoboscoidea</taxon>
        <taxon>Glossinidae</taxon>
        <taxon>Glossina</taxon>
    </lineage>
</organism>
<dbReference type="EnsemblMetazoa" id="GPPI031190-RA">
    <property type="protein sequence ID" value="GPPI031190-PA"/>
    <property type="gene ID" value="GPPI031190"/>
</dbReference>
<evidence type="ECO:0000313" key="2">
    <source>
        <dbReference type="EnsemblMetazoa" id="GPPI031190-PA"/>
    </source>
</evidence>
<protein>
    <submittedName>
        <fullName evidence="2">Uncharacterized protein</fullName>
    </submittedName>
</protein>
<accession>A0A1B0BIF6</accession>
<keyword evidence="1" id="KW-1133">Transmembrane helix</keyword>
<dbReference type="Proteomes" id="UP000092460">
    <property type="component" value="Unassembled WGS sequence"/>
</dbReference>
<dbReference type="AlphaFoldDB" id="A0A1B0BIF6"/>
<evidence type="ECO:0000256" key="1">
    <source>
        <dbReference type="SAM" id="Phobius"/>
    </source>
</evidence>
<proteinExistence type="predicted"/>
<reference evidence="2" key="2">
    <citation type="submission" date="2020-05" db="UniProtKB">
        <authorList>
            <consortium name="EnsemblMetazoa"/>
        </authorList>
    </citation>
    <scope>IDENTIFICATION</scope>
    <source>
        <strain evidence="2">IAEA</strain>
    </source>
</reference>
<reference evidence="3" key="1">
    <citation type="submission" date="2015-01" db="EMBL/GenBank/DDBJ databases">
        <authorList>
            <person name="Aksoy S."/>
            <person name="Warren W."/>
            <person name="Wilson R.K."/>
        </authorList>
    </citation>
    <scope>NUCLEOTIDE SEQUENCE [LARGE SCALE GENOMIC DNA]</scope>
    <source>
        <strain evidence="3">IAEA</strain>
    </source>
</reference>
<evidence type="ECO:0000313" key="3">
    <source>
        <dbReference type="Proteomes" id="UP000092460"/>
    </source>
</evidence>
<name>A0A1B0BIF6_9MUSC</name>
<keyword evidence="3" id="KW-1185">Reference proteome</keyword>
<sequence>MQKHLKVLPSISNNVYLVQGVLLTTLIKFIVMLQNTEEVIRGYNVLQAFGTAVTCPAAREENEFQNQLKHQLNDTSRPISGLIFKSILKSPLSLKVRLIQ</sequence>
<keyword evidence="1" id="KW-0472">Membrane</keyword>
<dbReference type="VEuPathDB" id="VectorBase:GPPI031190"/>
<feature type="transmembrane region" description="Helical" evidence="1">
    <location>
        <begin position="15"/>
        <end position="33"/>
    </location>
</feature>
<keyword evidence="1" id="KW-0812">Transmembrane</keyword>
<dbReference type="EMBL" id="JXJN01014938">
    <property type="status" value="NOT_ANNOTATED_CDS"/>
    <property type="molecule type" value="Genomic_DNA"/>
</dbReference>